<evidence type="ECO:0000256" key="3">
    <source>
        <dbReference type="ARBA" id="ARBA00018242"/>
    </source>
</evidence>
<dbReference type="InterPro" id="IPR004098">
    <property type="entry name" value="Prp18"/>
</dbReference>
<dbReference type="EMBL" id="KZ990610">
    <property type="protein sequence ID" value="RKP23881.1"/>
    <property type="molecule type" value="Genomic_DNA"/>
</dbReference>
<evidence type="ECO:0000313" key="9">
    <source>
        <dbReference type="EMBL" id="RKP23881.1"/>
    </source>
</evidence>
<dbReference type="Proteomes" id="UP000278143">
    <property type="component" value="Unassembled WGS sequence"/>
</dbReference>
<evidence type="ECO:0000313" key="10">
    <source>
        <dbReference type="Proteomes" id="UP000278143"/>
    </source>
</evidence>
<name>A0A4P9YX33_9FUNG</name>
<evidence type="ECO:0000256" key="5">
    <source>
        <dbReference type="ARBA" id="ARBA00022728"/>
    </source>
</evidence>
<keyword evidence="6" id="KW-0508">mRNA splicing</keyword>
<dbReference type="AlphaFoldDB" id="A0A4P9YX33"/>
<protein>
    <recommendedName>
        <fullName evidence="3">Pre-mRNA-splicing factor 18</fullName>
    </recommendedName>
</protein>
<dbReference type="SUPFAM" id="SSF47938">
    <property type="entry name" value="Functional domain of the splicing factor Prp18"/>
    <property type="match status" value="1"/>
</dbReference>
<dbReference type="GO" id="GO:0005682">
    <property type="term" value="C:U5 snRNP"/>
    <property type="evidence" value="ECO:0007669"/>
    <property type="project" value="TreeGrafter"/>
</dbReference>
<keyword evidence="7" id="KW-0539">Nucleus</keyword>
<evidence type="ECO:0000256" key="7">
    <source>
        <dbReference type="ARBA" id="ARBA00023242"/>
    </source>
</evidence>
<dbReference type="OrthoDB" id="10261918at2759"/>
<comment type="similarity">
    <text evidence="2">Belongs to the PRP18 family.</text>
</comment>
<dbReference type="InterPro" id="IPR014906">
    <property type="entry name" value="PRP4-like"/>
</dbReference>
<sequence>EELRNLSNEEVTRRLRKKDEPIRLFGETEKQRRIRLRALEVIEERSEGQRNDFMKQLEKVDKMMDYNIHAQQEEGSSSGRRWLQADVLSQLNEKVISPETLKADPDKVCSAIYLWTKRMLYEWEMELEARPPEVKRSNQGKHQTVTQRQSKEYLKPYFKQLKHKNMEADVLARITEIVHYCLKRDYLQANDSYLRLSIGNSPWPIGVTMVGIHERSAREKIFANQVAHVLNDETQRKWIQCIKRLMTFSQSKYPPKDLSRAIG</sequence>
<feature type="domain" description="Pre-mRNA processing factor 4 (PRP4)-like" evidence="8">
    <location>
        <begin position="6"/>
        <end position="55"/>
    </location>
</feature>
<evidence type="ECO:0000256" key="1">
    <source>
        <dbReference type="ARBA" id="ARBA00004123"/>
    </source>
</evidence>
<dbReference type="InterPro" id="IPR039979">
    <property type="entry name" value="PRPF18"/>
</dbReference>
<dbReference type="Gene3D" id="1.20.940.10">
    <property type="entry name" value="Functional domain of the splicing factor Prp18"/>
    <property type="match status" value="1"/>
</dbReference>
<dbReference type="Gene3D" id="4.10.280.110">
    <property type="entry name" value="Pre-mRNA processing factor 4 domain"/>
    <property type="match status" value="1"/>
</dbReference>
<organism evidence="9 10">
    <name type="scientific">Syncephalis pseudoplumigaleata</name>
    <dbReference type="NCBI Taxonomy" id="1712513"/>
    <lineage>
        <taxon>Eukaryota</taxon>
        <taxon>Fungi</taxon>
        <taxon>Fungi incertae sedis</taxon>
        <taxon>Zoopagomycota</taxon>
        <taxon>Zoopagomycotina</taxon>
        <taxon>Zoopagomycetes</taxon>
        <taxon>Zoopagales</taxon>
        <taxon>Piptocephalidaceae</taxon>
        <taxon>Syncephalis</taxon>
    </lineage>
</organism>
<feature type="non-terminal residue" evidence="9">
    <location>
        <position position="1"/>
    </location>
</feature>
<evidence type="ECO:0000259" key="8">
    <source>
        <dbReference type="SMART" id="SM00500"/>
    </source>
</evidence>
<dbReference type="Pfam" id="PF02840">
    <property type="entry name" value="Prp18"/>
    <property type="match status" value="1"/>
</dbReference>
<keyword evidence="10" id="KW-1185">Reference proteome</keyword>
<reference evidence="10" key="1">
    <citation type="journal article" date="2018" name="Nat. Microbiol.">
        <title>Leveraging single-cell genomics to expand the fungal tree of life.</title>
        <authorList>
            <person name="Ahrendt S.R."/>
            <person name="Quandt C.A."/>
            <person name="Ciobanu D."/>
            <person name="Clum A."/>
            <person name="Salamov A."/>
            <person name="Andreopoulos B."/>
            <person name="Cheng J.F."/>
            <person name="Woyke T."/>
            <person name="Pelin A."/>
            <person name="Henrissat B."/>
            <person name="Reynolds N.K."/>
            <person name="Benny G.L."/>
            <person name="Smith M.E."/>
            <person name="James T.Y."/>
            <person name="Grigoriev I.V."/>
        </authorList>
    </citation>
    <scope>NUCLEOTIDE SEQUENCE [LARGE SCALE GENOMIC DNA]</scope>
    <source>
        <strain evidence="10">Benny S71-1</strain>
    </source>
</reference>
<keyword evidence="4" id="KW-0507">mRNA processing</keyword>
<proteinExistence type="inferred from homology"/>
<accession>A0A4P9YX33</accession>
<dbReference type="InterPro" id="IPR036285">
    <property type="entry name" value="PRP4-like_sf"/>
</dbReference>
<dbReference type="Pfam" id="PF08799">
    <property type="entry name" value="PRP4"/>
    <property type="match status" value="1"/>
</dbReference>
<gene>
    <name evidence="9" type="ORF">SYNPS1DRAFT_17960</name>
</gene>
<evidence type="ECO:0000256" key="4">
    <source>
        <dbReference type="ARBA" id="ARBA00022664"/>
    </source>
</evidence>
<dbReference type="SMART" id="SM00500">
    <property type="entry name" value="SFM"/>
    <property type="match status" value="1"/>
</dbReference>
<dbReference type="GO" id="GO:0071021">
    <property type="term" value="C:U2-type post-spliceosomal complex"/>
    <property type="evidence" value="ECO:0007669"/>
    <property type="project" value="TreeGrafter"/>
</dbReference>
<dbReference type="GO" id="GO:0000350">
    <property type="term" value="P:generation of catalytic spliceosome for second transesterification step"/>
    <property type="evidence" value="ECO:0007669"/>
    <property type="project" value="TreeGrafter"/>
</dbReference>
<dbReference type="PANTHER" id="PTHR13007:SF19">
    <property type="entry name" value="PRE-MRNA-SPLICING FACTOR 18"/>
    <property type="match status" value="1"/>
</dbReference>
<evidence type="ECO:0000256" key="2">
    <source>
        <dbReference type="ARBA" id="ARBA00008137"/>
    </source>
</evidence>
<dbReference type="SUPFAM" id="SSF158230">
    <property type="entry name" value="PRP4-like"/>
    <property type="match status" value="1"/>
</dbReference>
<dbReference type="PANTHER" id="PTHR13007">
    <property type="entry name" value="PRE-MRNA SPLICING FACTOR-RELATED"/>
    <property type="match status" value="1"/>
</dbReference>
<comment type="subcellular location">
    <subcellularLocation>
        <location evidence="1">Nucleus</location>
    </subcellularLocation>
</comment>
<keyword evidence="5" id="KW-0747">Spliceosome</keyword>
<dbReference type="GO" id="GO:0046540">
    <property type="term" value="C:U4/U6 x U5 tri-snRNP complex"/>
    <property type="evidence" value="ECO:0007669"/>
    <property type="project" value="TreeGrafter"/>
</dbReference>
<evidence type="ECO:0000256" key="6">
    <source>
        <dbReference type="ARBA" id="ARBA00023187"/>
    </source>
</evidence>